<accession>A0A0M0J8I7</accession>
<comment type="subcellular location">
    <subcellularLocation>
        <location evidence="1">Mitochondrion membrane</location>
        <topology evidence="1">Multi-pass membrane protein</topology>
    </subcellularLocation>
</comment>
<dbReference type="InterPro" id="IPR018108">
    <property type="entry name" value="MCP_transmembrane"/>
</dbReference>
<evidence type="ECO:0000256" key="4">
    <source>
        <dbReference type="ARBA" id="ARBA00022692"/>
    </source>
</evidence>
<comment type="caution">
    <text evidence="11">The sequence shown here is derived from an EMBL/GenBank/DDBJ whole genome shotgun (WGS) entry which is preliminary data.</text>
</comment>
<dbReference type="Gene3D" id="1.50.40.10">
    <property type="entry name" value="Mitochondrial carrier domain"/>
    <property type="match status" value="1"/>
</dbReference>
<dbReference type="PRINTS" id="PR00926">
    <property type="entry name" value="MITOCARRIER"/>
</dbReference>
<dbReference type="GO" id="GO:0031966">
    <property type="term" value="C:mitochondrial membrane"/>
    <property type="evidence" value="ECO:0007669"/>
    <property type="project" value="UniProtKB-SubCell"/>
</dbReference>
<evidence type="ECO:0000256" key="8">
    <source>
        <dbReference type="ARBA" id="ARBA00023136"/>
    </source>
</evidence>
<dbReference type="InterPro" id="IPR023395">
    <property type="entry name" value="MCP_dom_sf"/>
</dbReference>
<dbReference type="InterPro" id="IPR002067">
    <property type="entry name" value="MCP"/>
</dbReference>
<dbReference type="PANTHER" id="PTHR45624">
    <property type="entry name" value="MITOCHONDRIAL BASIC AMINO ACIDS TRANSPORTER-RELATED"/>
    <property type="match status" value="1"/>
</dbReference>
<dbReference type="InterPro" id="IPR050567">
    <property type="entry name" value="Mitochondrial_Carrier"/>
</dbReference>
<dbReference type="Pfam" id="PF00153">
    <property type="entry name" value="Mito_carr"/>
    <property type="match status" value="3"/>
</dbReference>
<evidence type="ECO:0000313" key="11">
    <source>
        <dbReference type="EMBL" id="KOO22901.1"/>
    </source>
</evidence>
<keyword evidence="12" id="KW-1185">Reference proteome</keyword>
<keyword evidence="5" id="KW-0677">Repeat</keyword>
<dbReference type="OrthoDB" id="193856at2759"/>
<dbReference type="PROSITE" id="PS50920">
    <property type="entry name" value="SOLCAR"/>
    <property type="match status" value="2"/>
</dbReference>
<evidence type="ECO:0000256" key="6">
    <source>
        <dbReference type="ARBA" id="ARBA00022989"/>
    </source>
</evidence>
<evidence type="ECO:0000256" key="1">
    <source>
        <dbReference type="ARBA" id="ARBA00004225"/>
    </source>
</evidence>
<keyword evidence="3 10" id="KW-0813">Transport</keyword>
<evidence type="ECO:0000313" key="12">
    <source>
        <dbReference type="Proteomes" id="UP000037460"/>
    </source>
</evidence>
<dbReference type="AlphaFoldDB" id="A0A0M0J8I7"/>
<keyword evidence="8 9" id="KW-0472">Membrane</keyword>
<keyword evidence="4 9" id="KW-0812">Transmembrane</keyword>
<evidence type="ECO:0000256" key="7">
    <source>
        <dbReference type="ARBA" id="ARBA00023128"/>
    </source>
</evidence>
<gene>
    <name evidence="11" type="ORF">Ctob_008199</name>
</gene>
<name>A0A0M0J8I7_9EUKA</name>
<evidence type="ECO:0000256" key="10">
    <source>
        <dbReference type="RuleBase" id="RU000488"/>
    </source>
</evidence>
<sequence>MQSFAARRGADAVAMSPIQTVKCILDEEGVRGFYSSVKPTMQAQFVIKGATFLSYESVMTLTGDNVFLSSAACGIVCAIINTPFERVKVVMQSAECDAFASPLECAQKLVQQDGLFNALYRGFGVTVLREIPGTYVYFQAYETISAAISGLAGVPSWVAPLIGGAMAGAAGWISIYPVDVVKTSMQIDLDGGNRENMIDATLRLWRKGGPFIFWDGITPKLARAVVNHGTTFLIFENLTVELQRVL</sequence>
<comment type="similarity">
    <text evidence="2 10">Belongs to the mitochondrial carrier (TC 2.A.29) family.</text>
</comment>
<evidence type="ECO:0000256" key="3">
    <source>
        <dbReference type="ARBA" id="ARBA00022448"/>
    </source>
</evidence>
<evidence type="ECO:0000256" key="9">
    <source>
        <dbReference type="PROSITE-ProRule" id="PRU00282"/>
    </source>
</evidence>
<proteinExistence type="inferred from homology"/>
<organism evidence="11 12">
    <name type="scientific">Chrysochromulina tobinii</name>
    <dbReference type="NCBI Taxonomy" id="1460289"/>
    <lineage>
        <taxon>Eukaryota</taxon>
        <taxon>Haptista</taxon>
        <taxon>Haptophyta</taxon>
        <taxon>Prymnesiophyceae</taxon>
        <taxon>Prymnesiales</taxon>
        <taxon>Chrysochromulinaceae</taxon>
        <taxon>Chrysochromulina</taxon>
    </lineage>
</organism>
<keyword evidence="6" id="KW-1133">Transmembrane helix</keyword>
<evidence type="ECO:0000256" key="5">
    <source>
        <dbReference type="ARBA" id="ARBA00022737"/>
    </source>
</evidence>
<dbReference type="PANTHER" id="PTHR45624:SF10">
    <property type="entry name" value="SLC (SOLUTE CARRIER) HOMOLOG"/>
    <property type="match status" value="1"/>
</dbReference>
<evidence type="ECO:0000256" key="2">
    <source>
        <dbReference type="ARBA" id="ARBA00006375"/>
    </source>
</evidence>
<dbReference type="EMBL" id="JWZX01003241">
    <property type="protein sequence ID" value="KOO22901.1"/>
    <property type="molecule type" value="Genomic_DNA"/>
</dbReference>
<reference evidence="12" key="1">
    <citation type="journal article" date="2015" name="PLoS Genet.">
        <title>Genome Sequence and Transcriptome Analyses of Chrysochromulina tobin: Metabolic Tools for Enhanced Algal Fitness in the Prominent Order Prymnesiales (Haptophyceae).</title>
        <authorList>
            <person name="Hovde B.T."/>
            <person name="Deodato C.R."/>
            <person name="Hunsperger H.M."/>
            <person name="Ryken S.A."/>
            <person name="Yost W."/>
            <person name="Jha R.K."/>
            <person name="Patterson J."/>
            <person name="Monnat R.J. Jr."/>
            <person name="Barlow S.B."/>
            <person name="Starkenburg S.R."/>
            <person name="Cattolico R.A."/>
        </authorList>
    </citation>
    <scope>NUCLEOTIDE SEQUENCE</scope>
    <source>
        <strain evidence="12">CCMP291</strain>
    </source>
</reference>
<dbReference type="SUPFAM" id="SSF103506">
    <property type="entry name" value="Mitochondrial carrier"/>
    <property type="match status" value="1"/>
</dbReference>
<keyword evidence="7" id="KW-0496">Mitochondrion</keyword>
<feature type="repeat" description="Solcar" evidence="9">
    <location>
        <begin position="61"/>
        <end position="147"/>
    </location>
</feature>
<dbReference type="GO" id="GO:0022857">
    <property type="term" value="F:transmembrane transporter activity"/>
    <property type="evidence" value="ECO:0007669"/>
    <property type="project" value="TreeGrafter"/>
</dbReference>
<protein>
    <submittedName>
        <fullName evidence="11">Uncharacterized protein</fullName>
    </submittedName>
</protein>
<dbReference type="Proteomes" id="UP000037460">
    <property type="component" value="Unassembled WGS sequence"/>
</dbReference>
<feature type="repeat" description="Solcar" evidence="9">
    <location>
        <begin position="155"/>
        <end position="241"/>
    </location>
</feature>